<keyword evidence="1" id="KW-0732">Signal</keyword>
<sequence>MSVPQGRRAVLAGMLALTGAALAASAPLPAVPWPGAVVVRGEGSVVVGDRAVAGLLADLAARADRARRRIAAIWGPVRPVVLFPETDAQAAVLAGASGVAATRGLAALATADRVVVLPGGYARLSEVGRDVVLTHELVHVATGATRGGRVPMWLSEGFADYVGYAGTGLDVRRVAAELAREVRAGVLPDRLPGPGDFAPGGARLPQVYEEAWLACRYVAARFGERALVRLYGSDVGTTLGLTAAEFTAGWRDHLRKELA</sequence>
<evidence type="ECO:0000256" key="1">
    <source>
        <dbReference type="SAM" id="SignalP"/>
    </source>
</evidence>
<dbReference type="RefSeq" id="WP_191893123.1">
    <property type="nucleotide sequence ID" value="NZ_BMQD01000001.1"/>
</dbReference>
<accession>A0AA37BBH0</accession>
<reference evidence="2" key="2">
    <citation type="submission" date="2022-09" db="EMBL/GenBank/DDBJ databases">
        <authorList>
            <person name="Sun Q."/>
            <person name="Ohkuma M."/>
        </authorList>
    </citation>
    <scope>NUCLEOTIDE SEQUENCE</scope>
    <source>
        <strain evidence="2">JCM 3093</strain>
    </source>
</reference>
<dbReference type="Proteomes" id="UP000627984">
    <property type="component" value="Unassembled WGS sequence"/>
</dbReference>
<feature type="signal peptide" evidence="1">
    <location>
        <begin position="1"/>
        <end position="23"/>
    </location>
</feature>
<evidence type="ECO:0008006" key="4">
    <source>
        <dbReference type="Google" id="ProtNLM"/>
    </source>
</evidence>
<feature type="chain" id="PRO_5041281294" description="DUF4157 domain-containing protein" evidence="1">
    <location>
        <begin position="24"/>
        <end position="259"/>
    </location>
</feature>
<evidence type="ECO:0000313" key="3">
    <source>
        <dbReference type="Proteomes" id="UP000627984"/>
    </source>
</evidence>
<name>A0AA37BBH0_9ACTN</name>
<comment type="caution">
    <text evidence="2">The sequence shown here is derived from an EMBL/GenBank/DDBJ whole genome shotgun (WGS) entry which is preliminary data.</text>
</comment>
<organism evidence="2 3">
    <name type="scientific">Planomonospora parontospora</name>
    <dbReference type="NCBI Taxonomy" id="58119"/>
    <lineage>
        <taxon>Bacteria</taxon>
        <taxon>Bacillati</taxon>
        <taxon>Actinomycetota</taxon>
        <taxon>Actinomycetes</taxon>
        <taxon>Streptosporangiales</taxon>
        <taxon>Streptosporangiaceae</taxon>
        <taxon>Planomonospora</taxon>
    </lineage>
</organism>
<dbReference type="AlphaFoldDB" id="A0AA37BBH0"/>
<dbReference type="EMBL" id="BMQD01000001">
    <property type="protein sequence ID" value="GGK46734.1"/>
    <property type="molecule type" value="Genomic_DNA"/>
</dbReference>
<dbReference type="InterPro" id="IPR006311">
    <property type="entry name" value="TAT_signal"/>
</dbReference>
<dbReference type="PROSITE" id="PS51318">
    <property type="entry name" value="TAT"/>
    <property type="match status" value="1"/>
</dbReference>
<reference evidence="2" key="1">
    <citation type="journal article" date="2014" name="Int. J. Syst. Evol. Microbiol.">
        <title>Complete genome sequence of Corynebacterium casei LMG S-19264T (=DSM 44701T), isolated from a smear-ripened cheese.</title>
        <authorList>
            <consortium name="US DOE Joint Genome Institute (JGI-PGF)"/>
            <person name="Walter F."/>
            <person name="Albersmeier A."/>
            <person name="Kalinowski J."/>
            <person name="Ruckert C."/>
        </authorList>
    </citation>
    <scope>NUCLEOTIDE SEQUENCE</scope>
    <source>
        <strain evidence="2">JCM 3093</strain>
    </source>
</reference>
<protein>
    <recommendedName>
        <fullName evidence="4">DUF4157 domain-containing protein</fullName>
    </recommendedName>
</protein>
<proteinExistence type="predicted"/>
<gene>
    <name evidence="2" type="ORF">GCM10010126_03150</name>
</gene>
<evidence type="ECO:0000313" key="2">
    <source>
        <dbReference type="EMBL" id="GGK46734.1"/>
    </source>
</evidence>